<accession>A0A316VPF9</accession>
<keyword evidence="1" id="KW-1133">Transmembrane helix</keyword>
<evidence type="ECO:0000256" key="1">
    <source>
        <dbReference type="SAM" id="Phobius"/>
    </source>
</evidence>
<proteinExistence type="predicted"/>
<evidence type="ECO:0000313" key="2">
    <source>
        <dbReference type="EMBL" id="PWN38031.1"/>
    </source>
</evidence>
<keyword evidence="1" id="KW-0812">Transmembrane</keyword>
<dbReference type="GeneID" id="37023810"/>
<dbReference type="GO" id="GO:0007008">
    <property type="term" value="P:outer mitochondrial membrane organization"/>
    <property type="evidence" value="ECO:0007669"/>
    <property type="project" value="InterPro"/>
</dbReference>
<feature type="transmembrane region" description="Helical" evidence="1">
    <location>
        <begin position="26"/>
        <end position="43"/>
    </location>
</feature>
<sequence length="73" mass="7800">MALPNLRRIFSASRTPLQERAVSRQAFFRFVSFLASCVLIALLSSPKRRAVLLGLGMDAAAMASSATTATLAT</sequence>
<protein>
    <submittedName>
        <fullName evidence="2">Uncharacterized protein</fullName>
    </submittedName>
</protein>
<keyword evidence="3" id="KW-1185">Reference proteome</keyword>
<organism evidence="2 3">
    <name type="scientific">Meira miltonrushii</name>
    <dbReference type="NCBI Taxonomy" id="1280837"/>
    <lineage>
        <taxon>Eukaryota</taxon>
        <taxon>Fungi</taxon>
        <taxon>Dikarya</taxon>
        <taxon>Basidiomycota</taxon>
        <taxon>Ustilaginomycotina</taxon>
        <taxon>Exobasidiomycetes</taxon>
        <taxon>Exobasidiales</taxon>
        <taxon>Brachybasidiaceae</taxon>
        <taxon>Meira</taxon>
    </lineage>
</organism>
<evidence type="ECO:0000313" key="3">
    <source>
        <dbReference type="Proteomes" id="UP000245771"/>
    </source>
</evidence>
<feature type="transmembrane region" description="Helical" evidence="1">
    <location>
        <begin position="50"/>
        <end position="72"/>
    </location>
</feature>
<dbReference type="EMBL" id="KZ819602">
    <property type="protein sequence ID" value="PWN38031.1"/>
    <property type="molecule type" value="Genomic_DNA"/>
</dbReference>
<name>A0A316VPF9_9BASI</name>
<dbReference type="InParanoid" id="A0A316VPF9"/>
<reference evidence="2 3" key="1">
    <citation type="journal article" date="2018" name="Mol. Biol. Evol.">
        <title>Broad Genomic Sampling Reveals a Smut Pathogenic Ancestry of the Fungal Clade Ustilaginomycotina.</title>
        <authorList>
            <person name="Kijpornyongpan T."/>
            <person name="Mondo S.J."/>
            <person name="Barry K."/>
            <person name="Sandor L."/>
            <person name="Lee J."/>
            <person name="Lipzen A."/>
            <person name="Pangilinan J."/>
            <person name="LaButti K."/>
            <person name="Hainaut M."/>
            <person name="Henrissat B."/>
            <person name="Grigoriev I.V."/>
            <person name="Spatafora J.W."/>
            <person name="Aime M.C."/>
        </authorList>
    </citation>
    <scope>NUCLEOTIDE SEQUENCE [LARGE SCALE GENOMIC DNA]</scope>
    <source>
        <strain evidence="2 3">MCA 3882</strain>
    </source>
</reference>
<keyword evidence="1" id="KW-0472">Membrane</keyword>
<dbReference type="RefSeq" id="XP_025358333.1">
    <property type="nucleotide sequence ID" value="XM_025502029.1"/>
</dbReference>
<gene>
    <name evidence="2" type="ORF">FA14DRAFT_22242</name>
</gene>
<dbReference type="AlphaFoldDB" id="A0A316VPF9"/>
<dbReference type="InterPro" id="IPR035195">
    <property type="entry name" value="Emr1"/>
</dbReference>
<dbReference type="OrthoDB" id="2122015at2759"/>
<dbReference type="GO" id="GO:0005739">
    <property type="term" value="C:mitochondrion"/>
    <property type="evidence" value="ECO:0007669"/>
    <property type="project" value="GOC"/>
</dbReference>
<dbReference type="Proteomes" id="UP000245771">
    <property type="component" value="Unassembled WGS sequence"/>
</dbReference>
<dbReference type="Pfam" id="PF17237">
    <property type="entry name" value="Emr1"/>
    <property type="match status" value="1"/>
</dbReference>